<sequence length="423" mass="47529">MPDTVMVMKKRYTYRLYPTADQQQLLARSFGCARVVFNDFVAERNRLYAAGLHQQVPFGDTEKLVTTVAKRADGARPYLAQVSSVILQQSVRDAQQGFRNFFNSATGRRKGPKVRPPRFKSRRQHRQRIRLTRHGFRLHHQTHQKNGKLYVAKIGHISIRMSRPLPAEPSSVTVTQYADGFYEASFVVEVEPRSAPKPKHQAAGIDLGITDLAIIATDTGEARKVANPRHLQRAQRKLAQLQRSLSRKQKGSTNRTTARKKVARQHRTVANARKDYHHKVARQLVDETQALAVEDLNITGMVKNRKLAKHITDVGWGQLMQLLHDKATEAGRTLITIDRWHPSSQLCSACGCQDGKKPLHIRQWACPCCHALHDRDINAARNIMIAAGLAEITNGCGGNIRPHPGVAAPTKQQPTEHLTLTRA</sequence>
<dbReference type="InterPro" id="IPR001959">
    <property type="entry name" value="Transposase"/>
</dbReference>
<organism evidence="12 13">
    <name type="scientific">Yaniella flava</name>
    <dbReference type="NCBI Taxonomy" id="287930"/>
    <lineage>
        <taxon>Bacteria</taxon>
        <taxon>Bacillati</taxon>
        <taxon>Actinomycetota</taxon>
        <taxon>Actinomycetes</taxon>
        <taxon>Micrococcales</taxon>
        <taxon>Micrococcaceae</taxon>
        <taxon>Yaniella</taxon>
    </lineage>
</organism>
<dbReference type="Pfam" id="PF07282">
    <property type="entry name" value="Cas12f1-like_TNB"/>
    <property type="match status" value="1"/>
</dbReference>
<reference evidence="13" key="1">
    <citation type="journal article" date="2019" name="Int. J. Syst. Evol. Microbiol.">
        <title>The Global Catalogue of Microorganisms (GCM) 10K type strain sequencing project: providing services to taxonomists for standard genome sequencing and annotation.</title>
        <authorList>
            <consortium name="The Broad Institute Genomics Platform"/>
            <consortium name="The Broad Institute Genome Sequencing Center for Infectious Disease"/>
            <person name="Wu L."/>
            <person name="Ma J."/>
        </authorList>
    </citation>
    <scope>NUCLEOTIDE SEQUENCE [LARGE SCALE GENOMIC DNA]</scope>
    <source>
        <strain evidence="13">JCM 13595</strain>
    </source>
</reference>
<keyword evidence="12" id="KW-0255">Endonuclease</keyword>
<feature type="domain" description="Probable transposase IS891/IS1136/IS1341" evidence="9">
    <location>
        <begin position="185"/>
        <end position="304"/>
    </location>
</feature>
<name>A0ABP5G854_9MICC</name>
<dbReference type="Proteomes" id="UP001501461">
    <property type="component" value="Unassembled WGS sequence"/>
</dbReference>
<comment type="caution">
    <text evidence="12">The sequence shown here is derived from an EMBL/GenBank/DDBJ whole genome shotgun (WGS) entry which is preliminary data.</text>
</comment>
<keyword evidence="4" id="KW-0479">Metal-binding</keyword>
<keyword evidence="6" id="KW-0238">DNA-binding</keyword>
<evidence type="ECO:0000256" key="2">
    <source>
        <dbReference type="ARBA" id="ARBA00011044"/>
    </source>
</evidence>
<proteinExistence type="inferred from homology"/>
<keyword evidence="12" id="KW-0540">Nuclease</keyword>
<evidence type="ECO:0000256" key="5">
    <source>
        <dbReference type="ARBA" id="ARBA00022833"/>
    </source>
</evidence>
<gene>
    <name evidence="12" type="ORF">GCM10009720_21190</name>
</gene>
<feature type="compositionally biased region" description="Basic residues" evidence="8">
    <location>
        <begin position="107"/>
        <end position="125"/>
    </location>
</feature>
<dbReference type="PANTHER" id="PTHR30405">
    <property type="entry name" value="TRANSPOSASE"/>
    <property type="match status" value="1"/>
</dbReference>
<evidence type="ECO:0000259" key="10">
    <source>
        <dbReference type="Pfam" id="PF07282"/>
    </source>
</evidence>
<evidence type="ECO:0000256" key="1">
    <source>
        <dbReference type="ARBA" id="ARBA00008761"/>
    </source>
</evidence>
<evidence type="ECO:0000256" key="4">
    <source>
        <dbReference type="ARBA" id="ARBA00022723"/>
    </source>
</evidence>
<keyword evidence="12" id="KW-0378">Hydrolase</keyword>
<evidence type="ECO:0000256" key="6">
    <source>
        <dbReference type="ARBA" id="ARBA00023125"/>
    </source>
</evidence>
<keyword evidence="5" id="KW-0862">Zinc</keyword>
<evidence type="ECO:0000256" key="3">
    <source>
        <dbReference type="ARBA" id="ARBA00022578"/>
    </source>
</evidence>
<dbReference type="InterPro" id="IPR010095">
    <property type="entry name" value="Cas12f1-like_TNB"/>
</dbReference>
<keyword evidence="7" id="KW-0233">DNA recombination</keyword>
<protein>
    <submittedName>
        <fullName evidence="12">RNA-guided endonuclease TnpB family protein</fullName>
    </submittedName>
</protein>
<feature type="region of interest" description="Disordered" evidence="8">
    <location>
        <begin position="103"/>
        <end position="125"/>
    </location>
</feature>
<feature type="compositionally biased region" description="Basic residues" evidence="8">
    <location>
        <begin position="257"/>
        <end position="267"/>
    </location>
</feature>
<keyword evidence="3" id="KW-0815">Transposition</keyword>
<dbReference type="Pfam" id="PF12323">
    <property type="entry name" value="HTH_OrfB_IS605"/>
    <property type="match status" value="1"/>
</dbReference>
<evidence type="ECO:0000259" key="9">
    <source>
        <dbReference type="Pfam" id="PF01385"/>
    </source>
</evidence>
<keyword evidence="13" id="KW-1185">Reference proteome</keyword>
<feature type="domain" description="Transposase putative helix-turn-helix" evidence="11">
    <location>
        <begin position="6"/>
        <end position="51"/>
    </location>
</feature>
<evidence type="ECO:0000313" key="13">
    <source>
        <dbReference type="Proteomes" id="UP001501461"/>
    </source>
</evidence>
<evidence type="ECO:0000256" key="7">
    <source>
        <dbReference type="ARBA" id="ARBA00023172"/>
    </source>
</evidence>
<dbReference type="NCBIfam" id="NF040570">
    <property type="entry name" value="guided_TnpB"/>
    <property type="match status" value="1"/>
</dbReference>
<evidence type="ECO:0000256" key="8">
    <source>
        <dbReference type="SAM" id="MobiDB-lite"/>
    </source>
</evidence>
<evidence type="ECO:0000259" key="11">
    <source>
        <dbReference type="Pfam" id="PF12323"/>
    </source>
</evidence>
<accession>A0ABP5G854</accession>
<dbReference type="Pfam" id="PF01385">
    <property type="entry name" value="OrfB_IS605"/>
    <property type="match status" value="1"/>
</dbReference>
<dbReference type="NCBIfam" id="TIGR01766">
    <property type="entry name" value="IS200/IS605 family accessory protein TnpB-like domain"/>
    <property type="match status" value="1"/>
</dbReference>
<dbReference type="EMBL" id="BAAAMN010000046">
    <property type="protein sequence ID" value="GAA2040534.1"/>
    <property type="molecule type" value="Genomic_DNA"/>
</dbReference>
<dbReference type="PANTHER" id="PTHR30405:SF25">
    <property type="entry name" value="RNA-GUIDED DNA ENDONUCLEASE INSQ-RELATED"/>
    <property type="match status" value="1"/>
</dbReference>
<comment type="similarity">
    <text evidence="2">In the N-terminal section; belongs to the transposase 2 family.</text>
</comment>
<evidence type="ECO:0000313" key="12">
    <source>
        <dbReference type="EMBL" id="GAA2040534.1"/>
    </source>
</evidence>
<dbReference type="InterPro" id="IPR021027">
    <property type="entry name" value="Transposase_put_HTH"/>
</dbReference>
<dbReference type="GO" id="GO:0004519">
    <property type="term" value="F:endonuclease activity"/>
    <property type="evidence" value="ECO:0007669"/>
    <property type="project" value="UniProtKB-KW"/>
</dbReference>
<dbReference type="InterPro" id="IPR051399">
    <property type="entry name" value="RNA-guided_DNA_endo/Transpos"/>
</dbReference>
<comment type="similarity">
    <text evidence="1">In the C-terminal section; belongs to the transposase 35 family.</text>
</comment>
<feature type="domain" description="Cas12f1-like TNB" evidence="10">
    <location>
        <begin position="316"/>
        <end position="383"/>
    </location>
</feature>
<feature type="region of interest" description="Disordered" evidence="8">
    <location>
        <begin position="242"/>
        <end position="267"/>
    </location>
</feature>